<feature type="compositionally biased region" description="Low complexity" evidence="1">
    <location>
        <begin position="51"/>
        <end position="64"/>
    </location>
</feature>
<feature type="region of interest" description="Disordered" evidence="1">
    <location>
        <begin position="23"/>
        <end position="46"/>
    </location>
</feature>
<dbReference type="AlphaFoldDB" id="A0AAV2SHT5"/>
<organism evidence="3 4">
    <name type="scientific">Meganyctiphanes norvegica</name>
    <name type="common">Northern krill</name>
    <name type="synonym">Thysanopoda norvegica</name>
    <dbReference type="NCBI Taxonomy" id="48144"/>
    <lineage>
        <taxon>Eukaryota</taxon>
        <taxon>Metazoa</taxon>
        <taxon>Ecdysozoa</taxon>
        <taxon>Arthropoda</taxon>
        <taxon>Crustacea</taxon>
        <taxon>Multicrustacea</taxon>
        <taxon>Malacostraca</taxon>
        <taxon>Eumalacostraca</taxon>
        <taxon>Eucarida</taxon>
        <taxon>Euphausiacea</taxon>
        <taxon>Euphausiidae</taxon>
        <taxon>Meganyctiphanes</taxon>
    </lineage>
</organism>
<name>A0AAV2SHT5_MEGNR</name>
<dbReference type="EMBL" id="CAXKWB010078834">
    <property type="protein sequence ID" value="CAL4203049.1"/>
    <property type="molecule type" value="Genomic_DNA"/>
</dbReference>
<evidence type="ECO:0000259" key="2">
    <source>
        <dbReference type="Pfam" id="PF23043"/>
    </source>
</evidence>
<reference evidence="3 4" key="1">
    <citation type="submission" date="2024-05" db="EMBL/GenBank/DDBJ databases">
        <authorList>
            <person name="Wallberg A."/>
        </authorList>
    </citation>
    <scope>NUCLEOTIDE SEQUENCE [LARGE SCALE GENOMIC DNA]</scope>
</reference>
<proteinExistence type="predicted"/>
<comment type="caution">
    <text evidence="3">The sequence shown here is derived from an EMBL/GenBank/DDBJ whole genome shotgun (WGS) entry which is preliminary data.</text>
</comment>
<protein>
    <recommendedName>
        <fullName evidence="2">UBE2O-like SH3-B domain-containing protein</fullName>
    </recommendedName>
</protein>
<feature type="region of interest" description="Disordered" evidence="1">
    <location>
        <begin position="51"/>
        <end position="70"/>
    </location>
</feature>
<keyword evidence="4" id="KW-1185">Reference proteome</keyword>
<dbReference type="Proteomes" id="UP001497623">
    <property type="component" value="Unassembled WGS sequence"/>
</dbReference>
<feature type="compositionally biased region" description="Acidic residues" evidence="1">
    <location>
        <begin position="28"/>
        <end position="46"/>
    </location>
</feature>
<feature type="non-terminal residue" evidence="3">
    <location>
        <position position="188"/>
    </location>
</feature>
<evidence type="ECO:0000313" key="3">
    <source>
        <dbReference type="EMBL" id="CAL4203049.1"/>
    </source>
</evidence>
<evidence type="ECO:0000313" key="4">
    <source>
        <dbReference type="Proteomes" id="UP001497623"/>
    </source>
</evidence>
<feature type="non-terminal residue" evidence="3">
    <location>
        <position position="1"/>
    </location>
</feature>
<gene>
    <name evidence="3" type="ORF">MNOR_LOCUS37731</name>
</gene>
<feature type="domain" description="UBE2O-like SH3-B" evidence="2">
    <location>
        <begin position="140"/>
        <end position="187"/>
    </location>
</feature>
<dbReference type="Pfam" id="PF23043">
    <property type="entry name" value="SH3-B_UBE2O"/>
    <property type="match status" value="1"/>
</dbReference>
<accession>A0AAV2SHT5</accession>
<evidence type="ECO:0000256" key="1">
    <source>
        <dbReference type="SAM" id="MobiDB-lite"/>
    </source>
</evidence>
<dbReference type="InterPro" id="IPR057733">
    <property type="entry name" value="UBE2O-like_SH3-B"/>
</dbReference>
<sequence length="188" mass="20458">EKKNPVVQVDEEVEDPVLEGVCGAEGCDAPDADNADSDGFVDIDTDDLSDTASTCSGASAGSQGRRSKKGPALMTKMLKKKKLRRAKRKPAADPTPLKAGDRLVVETLMTTSKADVVWQDGSLEKSILSTVLYPIHHLDDQEFFPGDFVVEQKDAIDPHQYGVVQRVDHAGRTSIVKWFKTYTAGNEP</sequence>